<dbReference type="PANTHER" id="PTHR11709">
    <property type="entry name" value="MULTI-COPPER OXIDASE"/>
    <property type="match status" value="1"/>
</dbReference>
<evidence type="ECO:0000313" key="4">
    <source>
        <dbReference type="Proteomes" id="UP000836841"/>
    </source>
</evidence>
<dbReference type="InterPro" id="IPR008972">
    <property type="entry name" value="Cupredoxin"/>
</dbReference>
<dbReference type="Proteomes" id="UP000836841">
    <property type="component" value="Chromosome 6"/>
</dbReference>
<feature type="non-terminal residue" evidence="3">
    <location>
        <position position="1"/>
    </location>
</feature>
<evidence type="ECO:0000313" key="3">
    <source>
        <dbReference type="EMBL" id="CAH2073665.1"/>
    </source>
</evidence>
<dbReference type="GO" id="GO:0005507">
    <property type="term" value="F:copper ion binding"/>
    <property type="evidence" value="ECO:0007669"/>
    <property type="project" value="InterPro"/>
</dbReference>
<reference evidence="3 4" key="1">
    <citation type="submission" date="2022-03" db="EMBL/GenBank/DDBJ databases">
        <authorList>
            <person name="Nunn A."/>
            <person name="Chopra R."/>
            <person name="Nunn A."/>
            <person name="Contreras Garrido A."/>
        </authorList>
    </citation>
    <scope>NUCLEOTIDE SEQUENCE [LARGE SCALE GENOMIC DNA]</scope>
</reference>
<dbReference type="Pfam" id="PF07731">
    <property type="entry name" value="Cu-oxidase_2"/>
    <property type="match status" value="1"/>
</dbReference>
<keyword evidence="4" id="KW-1185">Reference proteome</keyword>
<name>A0AAU9T020_THLAR</name>
<dbReference type="InterPro" id="IPR011706">
    <property type="entry name" value="Cu-oxidase_C"/>
</dbReference>
<dbReference type="GO" id="GO:0016491">
    <property type="term" value="F:oxidoreductase activity"/>
    <property type="evidence" value="ECO:0007669"/>
    <property type="project" value="InterPro"/>
</dbReference>
<feature type="domain" description="Plastocyanin-like" evidence="2">
    <location>
        <begin position="199"/>
        <end position="242"/>
    </location>
</feature>
<sequence length="259" mass="29793">PAPTWILLAKQICICASSSYFKNKKKTDRKKKMEETKSRFRRICVFCGSSSGSKTFSRKFKSLCNVIIPKTIDDNLFFIIGLGLDNCPKNFPKKPVPRLKRNRFTTPMNNVSFVLPSNFSLIPTEFTAFSRQIFKLNCRLNLIILEITLARLCFSQLRVLNCINSSMNREFRLCYRVHTLLRRRIRFIFTVTISTLTSKIRLNFNLVDPPLRNTVSVPVNGWAVIRIVADNPGVWLMHCQLSRSAYQVGSGYADAMSEF</sequence>
<accession>A0AAU9T020</accession>
<dbReference type="InterPro" id="IPR045087">
    <property type="entry name" value="Cu-oxidase_fam"/>
</dbReference>
<gene>
    <name evidence="3" type="ORF">TAV2_LOCUS21517</name>
</gene>
<organism evidence="3 4">
    <name type="scientific">Thlaspi arvense</name>
    <name type="common">Field penny-cress</name>
    <dbReference type="NCBI Taxonomy" id="13288"/>
    <lineage>
        <taxon>Eukaryota</taxon>
        <taxon>Viridiplantae</taxon>
        <taxon>Streptophyta</taxon>
        <taxon>Embryophyta</taxon>
        <taxon>Tracheophyta</taxon>
        <taxon>Spermatophyta</taxon>
        <taxon>Magnoliopsida</taxon>
        <taxon>eudicotyledons</taxon>
        <taxon>Gunneridae</taxon>
        <taxon>Pentapetalae</taxon>
        <taxon>rosids</taxon>
        <taxon>malvids</taxon>
        <taxon>Brassicales</taxon>
        <taxon>Brassicaceae</taxon>
        <taxon>Thlaspideae</taxon>
        <taxon>Thlaspi</taxon>
    </lineage>
</organism>
<dbReference type="Gene3D" id="2.60.40.420">
    <property type="entry name" value="Cupredoxins - blue copper proteins"/>
    <property type="match status" value="1"/>
</dbReference>
<comment type="similarity">
    <text evidence="1">Belongs to the multicopper oxidase family.</text>
</comment>
<dbReference type="EMBL" id="OU466862">
    <property type="protein sequence ID" value="CAH2073665.1"/>
    <property type="molecule type" value="Genomic_DNA"/>
</dbReference>
<dbReference type="PANTHER" id="PTHR11709:SF479">
    <property type="entry name" value="LACCASE-12"/>
    <property type="match status" value="1"/>
</dbReference>
<dbReference type="SUPFAM" id="SSF49503">
    <property type="entry name" value="Cupredoxins"/>
    <property type="match status" value="1"/>
</dbReference>
<evidence type="ECO:0000256" key="1">
    <source>
        <dbReference type="ARBA" id="ARBA00010609"/>
    </source>
</evidence>
<protein>
    <recommendedName>
        <fullName evidence="2">Plastocyanin-like domain-containing protein</fullName>
    </recommendedName>
</protein>
<dbReference type="AlphaFoldDB" id="A0AAU9T020"/>
<proteinExistence type="inferred from homology"/>
<evidence type="ECO:0000259" key="2">
    <source>
        <dbReference type="Pfam" id="PF07731"/>
    </source>
</evidence>